<feature type="chain" id="PRO_5002062188" evidence="1">
    <location>
        <begin position="18"/>
        <end position="127"/>
    </location>
</feature>
<name>A0A0B1T5W8_OESDE</name>
<accession>A0A0B1T5W8</accession>
<protein>
    <submittedName>
        <fullName evidence="2">Uncharacterized protein</fullName>
    </submittedName>
</protein>
<evidence type="ECO:0000256" key="1">
    <source>
        <dbReference type="SAM" id="SignalP"/>
    </source>
</evidence>
<keyword evidence="3" id="KW-1185">Reference proteome</keyword>
<reference evidence="2 3" key="1">
    <citation type="submission" date="2014-03" db="EMBL/GenBank/DDBJ databases">
        <title>Draft genome of the hookworm Oesophagostomum dentatum.</title>
        <authorList>
            <person name="Mitreva M."/>
        </authorList>
    </citation>
    <scope>NUCLEOTIDE SEQUENCE [LARGE SCALE GENOMIC DNA]</scope>
    <source>
        <strain evidence="2 3">OD-Hann</strain>
    </source>
</reference>
<dbReference type="Proteomes" id="UP000053660">
    <property type="component" value="Unassembled WGS sequence"/>
</dbReference>
<organism evidence="2 3">
    <name type="scientific">Oesophagostomum dentatum</name>
    <name type="common">Nodular worm</name>
    <dbReference type="NCBI Taxonomy" id="61180"/>
    <lineage>
        <taxon>Eukaryota</taxon>
        <taxon>Metazoa</taxon>
        <taxon>Ecdysozoa</taxon>
        <taxon>Nematoda</taxon>
        <taxon>Chromadorea</taxon>
        <taxon>Rhabditida</taxon>
        <taxon>Rhabditina</taxon>
        <taxon>Rhabditomorpha</taxon>
        <taxon>Strongyloidea</taxon>
        <taxon>Strongylidae</taxon>
        <taxon>Oesophagostomum</taxon>
    </lineage>
</organism>
<keyword evidence="1" id="KW-0732">Signal</keyword>
<dbReference type="EMBL" id="KN552651">
    <property type="protein sequence ID" value="KHJ90790.1"/>
    <property type="molecule type" value="Genomic_DNA"/>
</dbReference>
<sequence length="127" mass="14246">MLEKVLCLLLAILAVNAQQQIPCGLPPFTSRMPQKQAEQLTQVWANYRNGTPCTAEQKRTTEIIGSLTEEERNAVFDEGQDGIPVEDQFDTTPEFIKSLSPEVRNGFDAIWMDPELTDQDKVSFGSQ</sequence>
<evidence type="ECO:0000313" key="2">
    <source>
        <dbReference type="EMBL" id="KHJ90790.1"/>
    </source>
</evidence>
<feature type="signal peptide" evidence="1">
    <location>
        <begin position="1"/>
        <end position="17"/>
    </location>
</feature>
<gene>
    <name evidence="2" type="ORF">OESDEN_09356</name>
</gene>
<proteinExistence type="predicted"/>
<evidence type="ECO:0000313" key="3">
    <source>
        <dbReference type="Proteomes" id="UP000053660"/>
    </source>
</evidence>
<dbReference type="OrthoDB" id="5856170at2759"/>
<dbReference type="AlphaFoldDB" id="A0A0B1T5W8"/>